<evidence type="ECO:0000256" key="5">
    <source>
        <dbReference type="ARBA" id="ARBA00022759"/>
    </source>
</evidence>
<dbReference type="OrthoDB" id="5568266at2"/>
<keyword evidence="6" id="KW-0378">Hydrolase</keyword>
<dbReference type="Proteomes" id="UP000315577">
    <property type="component" value="Unassembled WGS sequence"/>
</dbReference>
<dbReference type="RefSeq" id="WP_132962047.1">
    <property type="nucleotide sequence ID" value="NZ_VJNC01000013.1"/>
</dbReference>
<evidence type="ECO:0000313" key="9">
    <source>
        <dbReference type="EMBL" id="TCS98725.1"/>
    </source>
</evidence>
<reference evidence="10 12" key="2">
    <citation type="submission" date="2019-07" db="EMBL/GenBank/DDBJ databases">
        <title>Tepidimonas ignava SPS-1037 draft genome.</title>
        <authorList>
            <person name="Da Costa M.S."/>
            <person name="Froufe H.J.C."/>
            <person name="Egas C."/>
            <person name="Albuquerque L."/>
        </authorList>
    </citation>
    <scope>NUCLEOTIDE SEQUENCE [LARGE SCALE GENOMIC DNA]</scope>
    <source>
        <strain evidence="10 12">SPS-1037</strain>
    </source>
</reference>
<evidence type="ECO:0000313" key="11">
    <source>
        <dbReference type="Proteomes" id="UP000295536"/>
    </source>
</evidence>
<evidence type="ECO:0000256" key="4">
    <source>
        <dbReference type="ARBA" id="ARBA00022722"/>
    </source>
</evidence>
<feature type="domain" description="Replication gene A protein-like" evidence="8">
    <location>
        <begin position="78"/>
        <end position="350"/>
    </location>
</feature>
<dbReference type="EMBL" id="SMAH01000004">
    <property type="protein sequence ID" value="TCS98725.1"/>
    <property type="molecule type" value="Genomic_DNA"/>
</dbReference>
<evidence type="ECO:0000259" key="8">
    <source>
        <dbReference type="Pfam" id="PF05840"/>
    </source>
</evidence>
<evidence type="ECO:0000256" key="7">
    <source>
        <dbReference type="SAM" id="MobiDB-lite"/>
    </source>
</evidence>
<name>A0A4R3LGX2_9BURK</name>
<dbReference type="AlphaFoldDB" id="A0A4R3LGX2"/>
<keyword evidence="5" id="KW-0255">Endonuclease</keyword>
<organism evidence="9 11">
    <name type="scientific">Tepidimonas ignava</name>
    <dbReference type="NCBI Taxonomy" id="114249"/>
    <lineage>
        <taxon>Bacteria</taxon>
        <taxon>Pseudomonadati</taxon>
        <taxon>Pseudomonadota</taxon>
        <taxon>Betaproteobacteria</taxon>
        <taxon>Burkholderiales</taxon>
        <taxon>Tepidimonas</taxon>
    </lineage>
</organism>
<accession>A0A4R3LGX2</accession>
<comment type="caution">
    <text evidence="9">The sequence shown here is derived from an EMBL/GenBank/DDBJ whole genome shotgun (WGS) entry which is preliminary data.</text>
</comment>
<evidence type="ECO:0000256" key="1">
    <source>
        <dbReference type="ARBA" id="ARBA00003293"/>
    </source>
</evidence>
<keyword evidence="12" id="KW-1185">Reference proteome</keyword>
<dbReference type="GO" id="GO:0016787">
    <property type="term" value="F:hydrolase activity"/>
    <property type="evidence" value="ECO:0007669"/>
    <property type="project" value="UniProtKB-KW"/>
</dbReference>
<evidence type="ECO:0000256" key="3">
    <source>
        <dbReference type="ARBA" id="ARBA00022705"/>
    </source>
</evidence>
<gene>
    <name evidence="9" type="ORF">EDC36_104149</name>
    <name evidence="10" type="ORF">Tigna_01979</name>
</gene>
<evidence type="ECO:0000313" key="12">
    <source>
        <dbReference type="Proteomes" id="UP000315577"/>
    </source>
</evidence>
<comment type="similarity">
    <text evidence="2">Belongs to the phage GPA family.</text>
</comment>
<sequence>MTHEHAEHHSLGIDDDELDLDALLTPADESQQRLAWGRAELHAWAQRQALMCAQAGVVLRDAAWNLQPHGQTPEEAFLKSVDPRWWRRAGARKLRQAQESALLVQGCIGHDGQRYASDTALAWYRESQARARHFAMHSVIYDSASGHIQSLQPVLERTRQLGARYYAILKGIETLAAEAGLRWAMLTITLPSAWHARPQHHNAGHRWNGQTPDAGHREIATRWHRLRMQLRKHGIVLSGVRTEEPMQDGTPHWHCAFFFKGDDELQRIGHAILTQFPAGLRLREVVGVRRGKLQFRIRQYDSLELFQRGQHHRNARRGAQCQLDLGAPPTAGTAGLVASFASYVMKYVAKACGVSMRPRQGKPGEPPHAAHSEAVSGGDAAGPTELCGEQDDTLIDSGPAARVRAHRSTWGIRGIEFYGIPKGAATCWDLLRQVRLSDPRERKRLDPAVVALAKVCQRRQRRRRSCQPTRCCSPCGALGKPTAAGARRRRGPLAAVHLKDGHQRRCALVRRATSRAASASCCLSLQGQRW</sequence>
<dbReference type="Proteomes" id="UP000295536">
    <property type="component" value="Unassembled WGS sequence"/>
</dbReference>
<dbReference type="GO" id="GO:0006260">
    <property type="term" value="P:DNA replication"/>
    <property type="evidence" value="ECO:0007669"/>
    <property type="project" value="UniProtKB-KW"/>
</dbReference>
<dbReference type="EMBL" id="VJNC01000013">
    <property type="protein sequence ID" value="TSE20348.1"/>
    <property type="molecule type" value="Genomic_DNA"/>
</dbReference>
<dbReference type="InterPro" id="IPR008766">
    <property type="entry name" value="Replication_gene_A-like"/>
</dbReference>
<keyword evidence="3" id="KW-0235">DNA replication</keyword>
<dbReference type="Pfam" id="PF05840">
    <property type="entry name" value="Phage_GPA"/>
    <property type="match status" value="1"/>
</dbReference>
<evidence type="ECO:0000256" key="2">
    <source>
        <dbReference type="ARBA" id="ARBA00009260"/>
    </source>
</evidence>
<proteinExistence type="inferred from homology"/>
<evidence type="ECO:0000313" key="10">
    <source>
        <dbReference type="EMBL" id="TSE20348.1"/>
    </source>
</evidence>
<feature type="region of interest" description="Disordered" evidence="7">
    <location>
        <begin position="358"/>
        <end position="393"/>
    </location>
</feature>
<dbReference type="GO" id="GO:0004519">
    <property type="term" value="F:endonuclease activity"/>
    <property type="evidence" value="ECO:0007669"/>
    <property type="project" value="UniProtKB-KW"/>
</dbReference>
<protein>
    <submittedName>
        <fullName evidence="10">Bacteriophage replication A protein (GPA)</fullName>
    </submittedName>
    <submittedName>
        <fullName evidence="9">Bacteriophage replication gene A protein</fullName>
    </submittedName>
</protein>
<evidence type="ECO:0000256" key="6">
    <source>
        <dbReference type="ARBA" id="ARBA00022801"/>
    </source>
</evidence>
<keyword evidence="4" id="KW-0540">Nuclease</keyword>
<reference evidence="9 11" key="1">
    <citation type="submission" date="2019-03" db="EMBL/GenBank/DDBJ databases">
        <title>Genomic Encyclopedia of Type Strains, Phase IV (KMG-IV): sequencing the most valuable type-strain genomes for metagenomic binning, comparative biology and taxonomic classification.</title>
        <authorList>
            <person name="Goeker M."/>
        </authorList>
    </citation>
    <scope>NUCLEOTIDE SEQUENCE [LARGE SCALE GENOMIC DNA]</scope>
    <source>
        <strain evidence="9 11">DSM 12034</strain>
    </source>
</reference>
<comment type="function">
    <text evidence="1">Possible endonuclease which induces a single-strand cut and initiates DNA replication.</text>
</comment>